<dbReference type="Proteomes" id="UP000265515">
    <property type="component" value="Unassembled WGS sequence"/>
</dbReference>
<dbReference type="InterPro" id="IPR036322">
    <property type="entry name" value="WD40_repeat_dom_sf"/>
</dbReference>
<dbReference type="Gene3D" id="2.130.10.10">
    <property type="entry name" value="YVTN repeat-like/Quinoprotein amine dehydrogenase"/>
    <property type="match status" value="1"/>
</dbReference>
<accession>A0A388MG23</accession>
<evidence type="ECO:0000256" key="3">
    <source>
        <dbReference type="ARBA" id="ARBA00023242"/>
    </source>
</evidence>
<keyword evidence="3" id="KW-0539">Nucleus</keyword>
<dbReference type="InterPro" id="IPR015943">
    <property type="entry name" value="WD40/YVTN_repeat-like_dom_sf"/>
</dbReference>
<reference evidence="6 7" key="1">
    <citation type="journal article" date="2018" name="Cell">
        <title>The Chara Genome: Secondary Complexity and Implications for Plant Terrestrialization.</title>
        <authorList>
            <person name="Nishiyama T."/>
            <person name="Sakayama H."/>
            <person name="Vries J.D."/>
            <person name="Buschmann H."/>
            <person name="Saint-Marcoux D."/>
            <person name="Ullrich K.K."/>
            <person name="Haas F.B."/>
            <person name="Vanderstraeten L."/>
            <person name="Becker D."/>
            <person name="Lang D."/>
            <person name="Vosolsobe S."/>
            <person name="Rombauts S."/>
            <person name="Wilhelmsson P.K.I."/>
            <person name="Janitza P."/>
            <person name="Kern R."/>
            <person name="Heyl A."/>
            <person name="Rumpler F."/>
            <person name="Villalobos L.I.A.C."/>
            <person name="Clay J.M."/>
            <person name="Skokan R."/>
            <person name="Toyoda A."/>
            <person name="Suzuki Y."/>
            <person name="Kagoshima H."/>
            <person name="Schijlen E."/>
            <person name="Tajeshwar N."/>
            <person name="Catarino B."/>
            <person name="Hetherington A.J."/>
            <person name="Saltykova A."/>
            <person name="Bonnot C."/>
            <person name="Breuninger H."/>
            <person name="Symeonidi A."/>
            <person name="Radhakrishnan G.V."/>
            <person name="Van Nieuwerburgh F."/>
            <person name="Deforce D."/>
            <person name="Chang C."/>
            <person name="Karol K.G."/>
            <person name="Hedrich R."/>
            <person name="Ulvskov P."/>
            <person name="Glockner G."/>
            <person name="Delwiche C.F."/>
            <person name="Petrasek J."/>
            <person name="Van de Peer Y."/>
            <person name="Friml J."/>
            <person name="Beilby M."/>
            <person name="Dolan L."/>
            <person name="Kohara Y."/>
            <person name="Sugano S."/>
            <person name="Fujiyama A."/>
            <person name="Delaux P.-M."/>
            <person name="Quint M."/>
            <person name="TheiBen G."/>
            <person name="Hagemann M."/>
            <person name="Harholt J."/>
            <person name="Dunand C."/>
            <person name="Zachgo S."/>
            <person name="Langdale J."/>
            <person name="Maumus F."/>
            <person name="Straeten D.V.D."/>
            <person name="Gould S.B."/>
            <person name="Rensing S.A."/>
        </authorList>
    </citation>
    <scope>NUCLEOTIDE SEQUENCE [LARGE SCALE GENOMIC DNA]</scope>
    <source>
        <strain evidence="6 7">S276</strain>
    </source>
</reference>
<dbReference type="PANTHER" id="PTHR44133">
    <property type="entry name" value="CLEAVAGE STIMULATION FACTOR SUBUNIT 1"/>
    <property type="match status" value="1"/>
</dbReference>
<dbReference type="SUPFAM" id="SSF50978">
    <property type="entry name" value="WD40 repeat-like"/>
    <property type="match status" value="1"/>
</dbReference>
<evidence type="ECO:0000313" key="7">
    <source>
        <dbReference type="Proteomes" id="UP000265515"/>
    </source>
</evidence>
<dbReference type="PANTHER" id="PTHR44133:SF2">
    <property type="entry name" value="CLEAVAGE STIMULATION FACTOR SUBUNIT 1"/>
    <property type="match status" value="1"/>
</dbReference>
<gene>
    <name evidence="6" type="ORF">CBR_g71889</name>
</gene>
<dbReference type="GO" id="GO:0003723">
    <property type="term" value="F:RNA binding"/>
    <property type="evidence" value="ECO:0007669"/>
    <property type="project" value="TreeGrafter"/>
</dbReference>
<proteinExistence type="predicted"/>
<evidence type="ECO:0000313" key="6">
    <source>
        <dbReference type="EMBL" id="GBG93494.1"/>
    </source>
</evidence>
<dbReference type="OrthoDB" id="538223at2759"/>
<dbReference type="PROSITE" id="PS50082">
    <property type="entry name" value="WD_REPEATS_2"/>
    <property type="match status" value="2"/>
</dbReference>
<organism evidence="6 7">
    <name type="scientific">Chara braunii</name>
    <name type="common">Braun's stonewort</name>
    <dbReference type="NCBI Taxonomy" id="69332"/>
    <lineage>
        <taxon>Eukaryota</taxon>
        <taxon>Viridiplantae</taxon>
        <taxon>Streptophyta</taxon>
        <taxon>Charophyceae</taxon>
        <taxon>Charales</taxon>
        <taxon>Characeae</taxon>
        <taxon>Chara</taxon>
    </lineage>
</organism>
<dbReference type="PROSITE" id="PS50294">
    <property type="entry name" value="WD_REPEATS_REGION"/>
    <property type="match status" value="1"/>
</dbReference>
<dbReference type="STRING" id="69332.A0A388MG23"/>
<evidence type="ECO:0000256" key="2">
    <source>
        <dbReference type="ARBA" id="ARBA00022664"/>
    </source>
</evidence>
<dbReference type="Gramene" id="GBG93494">
    <property type="protein sequence ID" value="GBG93494"/>
    <property type="gene ID" value="CBR_g71889"/>
</dbReference>
<evidence type="ECO:0000256" key="4">
    <source>
        <dbReference type="ARBA" id="ARBA00029851"/>
    </source>
</evidence>
<feature type="repeat" description="WD" evidence="5">
    <location>
        <begin position="1"/>
        <end position="28"/>
    </location>
</feature>
<sequence>PDGRLVATGSADTSIKILEVEKMKTVVDAGPSAPETATQIRPVLRIFYDHLQPINDVDFHPHAPLLISGAKDRTIK</sequence>
<comment type="subcellular location">
    <subcellularLocation>
        <location evidence="1">Nucleus</location>
    </subcellularLocation>
</comment>
<dbReference type="AlphaFoldDB" id="A0A388MG23"/>
<dbReference type="InterPro" id="IPR001680">
    <property type="entry name" value="WD40_rpt"/>
</dbReference>
<feature type="repeat" description="WD" evidence="5">
    <location>
        <begin position="47"/>
        <end position="76"/>
    </location>
</feature>
<name>A0A388MG23_CHABU</name>
<keyword evidence="5" id="KW-0853">WD repeat</keyword>
<dbReference type="GO" id="GO:0005848">
    <property type="term" value="C:mRNA cleavage stimulating factor complex"/>
    <property type="evidence" value="ECO:0007669"/>
    <property type="project" value="InterPro"/>
</dbReference>
<evidence type="ECO:0000256" key="1">
    <source>
        <dbReference type="ARBA" id="ARBA00004123"/>
    </source>
</evidence>
<dbReference type="InterPro" id="IPR044633">
    <property type="entry name" value="CstF1-like"/>
</dbReference>
<dbReference type="GO" id="GO:0031124">
    <property type="term" value="P:mRNA 3'-end processing"/>
    <property type="evidence" value="ECO:0007669"/>
    <property type="project" value="InterPro"/>
</dbReference>
<protein>
    <recommendedName>
        <fullName evidence="4">Cleavage stimulation factor 50 kDa subunit</fullName>
    </recommendedName>
</protein>
<feature type="non-terminal residue" evidence="6">
    <location>
        <position position="1"/>
    </location>
</feature>
<comment type="caution">
    <text evidence="6">The sequence shown here is derived from an EMBL/GenBank/DDBJ whole genome shotgun (WGS) entry which is preliminary data.</text>
</comment>
<keyword evidence="2" id="KW-0507">mRNA processing</keyword>
<keyword evidence="7" id="KW-1185">Reference proteome</keyword>
<dbReference type="EMBL" id="BFEA01002013">
    <property type="protein sequence ID" value="GBG93494.1"/>
    <property type="molecule type" value="Genomic_DNA"/>
</dbReference>
<dbReference type="Pfam" id="PF00400">
    <property type="entry name" value="WD40"/>
    <property type="match status" value="2"/>
</dbReference>
<evidence type="ECO:0000256" key="5">
    <source>
        <dbReference type="PROSITE-ProRule" id="PRU00221"/>
    </source>
</evidence>